<name>A0A919CLY7_9ACTN</name>
<keyword evidence="2" id="KW-0472">Membrane</keyword>
<feature type="transmembrane region" description="Helical" evidence="2">
    <location>
        <begin position="337"/>
        <end position="356"/>
    </location>
</feature>
<feature type="transmembrane region" description="Helical" evidence="2">
    <location>
        <begin position="259"/>
        <end position="281"/>
    </location>
</feature>
<feature type="transmembrane region" description="Helical" evidence="2">
    <location>
        <begin position="86"/>
        <end position="103"/>
    </location>
</feature>
<evidence type="ECO:0000256" key="2">
    <source>
        <dbReference type="SAM" id="Phobius"/>
    </source>
</evidence>
<evidence type="ECO:0000256" key="1">
    <source>
        <dbReference type="SAM" id="MobiDB-lite"/>
    </source>
</evidence>
<dbReference type="EMBL" id="BMXL01000036">
    <property type="protein sequence ID" value="GHD35899.1"/>
    <property type="molecule type" value="Genomic_DNA"/>
</dbReference>
<feature type="transmembrane region" description="Helical" evidence="2">
    <location>
        <begin position="124"/>
        <end position="157"/>
    </location>
</feature>
<feature type="transmembrane region" description="Helical" evidence="2">
    <location>
        <begin position="38"/>
        <end position="58"/>
    </location>
</feature>
<protein>
    <recommendedName>
        <fullName evidence="3">DUF418 domain-containing protein</fullName>
    </recommendedName>
</protein>
<dbReference type="PANTHER" id="PTHR30590">
    <property type="entry name" value="INNER MEMBRANE PROTEIN"/>
    <property type="match status" value="1"/>
</dbReference>
<evidence type="ECO:0000259" key="3">
    <source>
        <dbReference type="Pfam" id="PF04235"/>
    </source>
</evidence>
<dbReference type="Proteomes" id="UP000654947">
    <property type="component" value="Unassembled WGS sequence"/>
</dbReference>
<accession>A0A919CLY7</accession>
<dbReference type="InterPro" id="IPR052529">
    <property type="entry name" value="Bact_Transport_Assoc"/>
</dbReference>
<feature type="transmembrane region" description="Helical" evidence="2">
    <location>
        <begin position="293"/>
        <end position="317"/>
    </location>
</feature>
<gene>
    <name evidence="4" type="ORF">GCM10007147_42720</name>
</gene>
<feature type="transmembrane region" description="Helical" evidence="2">
    <location>
        <begin position="219"/>
        <end position="238"/>
    </location>
</feature>
<evidence type="ECO:0000313" key="5">
    <source>
        <dbReference type="Proteomes" id="UP000654947"/>
    </source>
</evidence>
<feature type="transmembrane region" description="Helical" evidence="2">
    <location>
        <begin position="362"/>
        <end position="385"/>
    </location>
</feature>
<evidence type="ECO:0000313" key="4">
    <source>
        <dbReference type="EMBL" id="GHD35899.1"/>
    </source>
</evidence>
<sequence>MSGAVRGILASDPETPEETQMSTPDTRTRRERVLAPDLARGFMLLLIAMAYAGVYVGVGFGTDVSGEGFLDRTASAVTHLLLDNRAFPMFAILFGYGMAWMVSRQTGRGTDDREIRRLLRRRGWCLLLFGFVHALFVFPGEILTSYGLAALVTGWLLLRSNRAIVRAAVVFAVFYVVTVPLGMIGMQAAMQMEGAGASFAVPGYLTAQDWVERFVGLPFGPVFLAVTYPLFLLVVIGFRAGRARIFDDPQAHRRLLVRVAVVGIAVSVAGALPSALMALGAMEPGVVEGGLLLGLQVLTGVAGGAGYAAAFTLLAIVLERRKGPLTRAVAAMGQRSLTFYILNSVLVAVVLQPDLVGLGTTLGGFGALVTAVLVWGVSLALATWLDRTGRPGPLDALMRRCVYAGRTRAGR</sequence>
<feature type="transmembrane region" description="Helical" evidence="2">
    <location>
        <begin position="163"/>
        <end position="181"/>
    </location>
</feature>
<dbReference type="Pfam" id="PF04235">
    <property type="entry name" value="DUF418"/>
    <property type="match status" value="1"/>
</dbReference>
<comment type="caution">
    <text evidence="4">The sequence shown here is derived from an EMBL/GenBank/DDBJ whole genome shotgun (WGS) entry which is preliminary data.</text>
</comment>
<organism evidence="4 5">
    <name type="scientific">Nocardiopsis kunsanensis</name>
    <dbReference type="NCBI Taxonomy" id="141693"/>
    <lineage>
        <taxon>Bacteria</taxon>
        <taxon>Bacillati</taxon>
        <taxon>Actinomycetota</taxon>
        <taxon>Actinomycetes</taxon>
        <taxon>Streptosporangiales</taxon>
        <taxon>Nocardiopsidaceae</taxon>
        <taxon>Nocardiopsis</taxon>
    </lineage>
</organism>
<keyword evidence="2" id="KW-1133">Transmembrane helix</keyword>
<dbReference type="InterPro" id="IPR007349">
    <property type="entry name" value="DUF418"/>
</dbReference>
<proteinExistence type="predicted"/>
<feature type="region of interest" description="Disordered" evidence="1">
    <location>
        <begin position="1"/>
        <end position="29"/>
    </location>
</feature>
<feature type="domain" description="DUF418" evidence="3">
    <location>
        <begin position="240"/>
        <end position="404"/>
    </location>
</feature>
<keyword evidence="2" id="KW-0812">Transmembrane</keyword>
<keyword evidence="5" id="KW-1185">Reference proteome</keyword>
<dbReference type="AlphaFoldDB" id="A0A919CLY7"/>
<dbReference type="PANTHER" id="PTHR30590:SF2">
    <property type="entry name" value="INNER MEMBRANE PROTEIN"/>
    <property type="match status" value="1"/>
</dbReference>
<reference evidence="4 5" key="1">
    <citation type="journal article" date="2014" name="Int. J. Syst. Evol. Microbiol.">
        <title>Complete genome sequence of Corynebacterium casei LMG S-19264T (=DSM 44701T), isolated from a smear-ripened cheese.</title>
        <authorList>
            <consortium name="US DOE Joint Genome Institute (JGI-PGF)"/>
            <person name="Walter F."/>
            <person name="Albersmeier A."/>
            <person name="Kalinowski J."/>
            <person name="Ruckert C."/>
        </authorList>
    </citation>
    <scope>NUCLEOTIDE SEQUENCE [LARGE SCALE GENOMIC DNA]</scope>
    <source>
        <strain evidence="4 5">KCTC 19473</strain>
    </source>
</reference>